<dbReference type="Proteomes" id="UP000240568">
    <property type="component" value="Segment"/>
</dbReference>
<proteinExistence type="predicted"/>
<gene>
    <name evidence="1" type="ORF">Y3_318</name>
</gene>
<sequence length="159" mass="17373">MKKLKIKSSISRGGYKPKSDDEARKLVVEFILGTIGTAPTVLSQTLVLNVANYNWLTSIPDTAKPTQSNQSVLHKTVKELNEFCRLNKFPLGLLIMPHTSSSDYSGDEVIAIPWKHVAANSQSQSAVNSIFETVIADGYPQFVADAKTLHVDVEGSDVL</sequence>
<evidence type="ECO:0000313" key="1">
    <source>
        <dbReference type="EMBL" id="ARW58958.1"/>
    </source>
</evidence>
<accession>A0A2H4IBN5</accession>
<keyword evidence="2" id="KW-1185">Reference proteome</keyword>
<name>A0A2H4IBN5_9CAUD</name>
<evidence type="ECO:0000313" key="2">
    <source>
        <dbReference type="Proteomes" id="UP000240568"/>
    </source>
</evidence>
<dbReference type="EMBL" id="KY984068">
    <property type="protein sequence ID" value="ARW58958.1"/>
    <property type="molecule type" value="Genomic_DNA"/>
</dbReference>
<organism evidence="1 2">
    <name type="scientific">Erwinia phage vB_EamM_Y3</name>
    <dbReference type="NCBI Taxonomy" id="1983553"/>
    <lineage>
        <taxon>Viruses</taxon>
        <taxon>Duplodnaviria</taxon>
        <taxon>Heunggongvirae</taxon>
        <taxon>Uroviricota</taxon>
        <taxon>Caudoviricetes</taxon>
        <taxon>Sasquatchvirus</taxon>
        <taxon>Sasquatchvirus Y3</taxon>
    </lineage>
</organism>
<reference evidence="1 2" key="1">
    <citation type="submission" date="2017-04" db="EMBL/GenBank/DDBJ databases">
        <authorList>
            <person name="Afonso C.L."/>
            <person name="Miller P.J."/>
            <person name="Scott M.A."/>
            <person name="Spackman E."/>
            <person name="Goraichik I."/>
            <person name="Dimitrov K.M."/>
            <person name="Suarez D.L."/>
            <person name="Swayne D.E."/>
        </authorList>
    </citation>
    <scope>NUCLEOTIDE SEQUENCE [LARGE SCALE GENOMIC DNA]</scope>
</reference>
<protein>
    <submittedName>
        <fullName evidence="1">Uncharacterized protein</fullName>
    </submittedName>
</protein>